<comment type="similarity">
    <text evidence="1 7">Belongs to the Lgt family.</text>
</comment>
<evidence type="ECO:0000313" key="10">
    <source>
        <dbReference type="Proteomes" id="UP000325933"/>
    </source>
</evidence>
<dbReference type="UniPathway" id="UPA00664"/>
<keyword evidence="6 7" id="KW-0472">Membrane</keyword>
<dbReference type="GO" id="GO:0008961">
    <property type="term" value="F:phosphatidylglycerol-prolipoprotein diacylglyceryl transferase activity"/>
    <property type="evidence" value="ECO:0007669"/>
    <property type="project" value="UniProtKB-UniRule"/>
</dbReference>
<keyword evidence="4 7" id="KW-0812">Transmembrane</keyword>
<feature type="transmembrane region" description="Helical" evidence="7">
    <location>
        <begin position="125"/>
        <end position="142"/>
    </location>
</feature>
<dbReference type="PANTHER" id="PTHR30589">
    <property type="entry name" value="PROLIPOPROTEIN DIACYLGLYCERYL TRANSFERASE"/>
    <property type="match status" value="1"/>
</dbReference>
<comment type="caution">
    <text evidence="9">The sequence shown here is derived from an EMBL/GenBank/DDBJ whole genome shotgun (WGS) entry which is preliminary data.</text>
</comment>
<comment type="function">
    <text evidence="7">Catalyzes the transfer of the diacylglyceryl group from phosphatidylglycerol to the sulfhydryl group of the N-terminal cysteine of a prolipoprotein, the first step in the formation of mature lipoproteins.</text>
</comment>
<feature type="transmembrane region" description="Helical" evidence="7">
    <location>
        <begin position="87"/>
        <end position="105"/>
    </location>
</feature>
<dbReference type="InterPro" id="IPR001640">
    <property type="entry name" value="Lgt"/>
</dbReference>
<name>A0A5J5HR45_9SPHN</name>
<comment type="pathway">
    <text evidence="7">Protein modification; lipoprotein biosynthesis (diacylglyceryl transfer).</text>
</comment>
<evidence type="ECO:0000256" key="4">
    <source>
        <dbReference type="ARBA" id="ARBA00022692"/>
    </source>
</evidence>
<feature type="transmembrane region" description="Helical" evidence="7">
    <location>
        <begin position="272"/>
        <end position="290"/>
    </location>
</feature>
<dbReference type="GO" id="GO:0005886">
    <property type="term" value="C:plasma membrane"/>
    <property type="evidence" value="ECO:0007669"/>
    <property type="project" value="UniProtKB-SubCell"/>
</dbReference>
<dbReference type="Pfam" id="PF01790">
    <property type="entry name" value="LGT"/>
    <property type="match status" value="1"/>
</dbReference>
<dbReference type="EMBL" id="VYQA01000028">
    <property type="protein sequence ID" value="KAA9024367.1"/>
    <property type="molecule type" value="Genomic_DNA"/>
</dbReference>
<evidence type="ECO:0000256" key="5">
    <source>
        <dbReference type="ARBA" id="ARBA00022989"/>
    </source>
</evidence>
<comment type="catalytic activity">
    <reaction evidence="7">
        <text>L-cysteinyl-[prolipoprotein] + a 1,2-diacyl-sn-glycero-3-phospho-(1'-sn-glycerol) = an S-1,2-diacyl-sn-glyceryl-L-cysteinyl-[prolipoprotein] + sn-glycerol 1-phosphate + H(+)</text>
        <dbReference type="Rhea" id="RHEA:56712"/>
        <dbReference type="Rhea" id="RHEA-COMP:14679"/>
        <dbReference type="Rhea" id="RHEA-COMP:14680"/>
        <dbReference type="ChEBI" id="CHEBI:15378"/>
        <dbReference type="ChEBI" id="CHEBI:29950"/>
        <dbReference type="ChEBI" id="CHEBI:57685"/>
        <dbReference type="ChEBI" id="CHEBI:64716"/>
        <dbReference type="ChEBI" id="CHEBI:140658"/>
        <dbReference type="EC" id="2.5.1.145"/>
    </reaction>
</comment>
<dbReference type="EC" id="2.5.1.145" evidence="7"/>
<evidence type="ECO:0000313" key="9">
    <source>
        <dbReference type="EMBL" id="KAA9024367.1"/>
    </source>
</evidence>
<comment type="subcellular location">
    <subcellularLocation>
        <location evidence="7">Cell membrane</location>
        <topology evidence="7">Multi-pass membrane protein</topology>
    </subcellularLocation>
</comment>
<dbReference type="Proteomes" id="UP000325933">
    <property type="component" value="Unassembled WGS sequence"/>
</dbReference>
<protein>
    <recommendedName>
        <fullName evidence="7">Phosphatidylglycerol--prolipoprotein diacylglyceryl transferase</fullName>
        <ecNumber evidence="7">2.5.1.145</ecNumber>
    </recommendedName>
</protein>
<organism evidence="9 10">
    <name type="scientific">Sphingobium limneticum</name>
    <dbReference type="NCBI Taxonomy" id="1007511"/>
    <lineage>
        <taxon>Bacteria</taxon>
        <taxon>Pseudomonadati</taxon>
        <taxon>Pseudomonadota</taxon>
        <taxon>Alphaproteobacteria</taxon>
        <taxon>Sphingomonadales</taxon>
        <taxon>Sphingomonadaceae</taxon>
        <taxon>Sphingobium</taxon>
    </lineage>
</organism>
<dbReference type="NCBIfam" id="TIGR00544">
    <property type="entry name" value="lgt"/>
    <property type="match status" value="1"/>
</dbReference>
<keyword evidence="3 7" id="KW-0808">Transferase</keyword>
<gene>
    <name evidence="7" type="primary">lgt</name>
    <name evidence="9" type="ORF">F4U95_22260</name>
    <name evidence="8" type="ORF">F4U96_22330</name>
</gene>
<feature type="transmembrane region" description="Helical" evidence="7">
    <location>
        <begin position="207"/>
        <end position="225"/>
    </location>
</feature>
<evidence type="ECO:0000256" key="2">
    <source>
        <dbReference type="ARBA" id="ARBA00022475"/>
    </source>
</evidence>
<dbReference type="AlphaFoldDB" id="A0A5J5HR45"/>
<keyword evidence="9" id="KW-0449">Lipoprotein</keyword>
<feature type="binding site" evidence="7">
    <location>
        <position position="168"/>
    </location>
    <ligand>
        <name>a 1,2-diacyl-sn-glycero-3-phospho-(1'-sn-glycerol)</name>
        <dbReference type="ChEBI" id="CHEBI:64716"/>
    </ligand>
</feature>
<feature type="transmembrane region" description="Helical" evidence="7">
    <location>
        <begin position="232"/>
        <end position="252"/>
    </location>
</feature>
<evidence type="ECO:0000256" key="1">
    <source>
        <dbReference type="ARBA" id="ARBA00007150"/>
    </source>
</evidence>
<keyword evidence="11" id="KW-1185">Reference proteome</keyword>
<feature type="transmembrane region" description="Helical" evidence="7">
    <location>
        <begin position="154"/>
        <end position="173"/>
    </location>
</feature>
<evidence type="ECO:0000256" key="6">
    <source>
        <dbReference type="ARBA" id="ARBA00023136"/>
    </source>
</evidence>
<dbReference type="GO" id="GO:0042158">
    <property type="term" value="P:lipoprotein biosynthetic process"/>
    <property type="evidence" value="ECO:0007669"/>
    <property type="project" value="UniProtKB-UniRule"/>
</dbReference>
<keyword evidence="2 7" id="KW-1003">Cell membrane</keyword>
<evidence type="ECO:0000256" key="3">
    <source>
        <dbReference type="ARBA" id="ARBA00022679"/>
    </source>
</evidence>
<reference evidence="10 11" key="1">
    <citation type="submission" date="2019-09" db="EMBL/GenBank/DDBJ databases">
        <authorList>
            <person name="Feng G."/>
        </authorList>
    </citation>
    <scope>NUCLEOTIDE SEQUENCE [LARGE SCALE GENOMIC DNA]</scope>
    <source>
        <strain evidence="9 10">KACC 19283</strain>
        <strain evidence="8 11">KACC 19284</strain>
    </source>
</reference>
<dbReference type="HAMAP" id="MF_01147">
    <property type="entry name" value="Lgt"/>
    <property type="match status" value="1"/>
</dbReference>
<feature type="transmembrane region" description="Helical" evidence="7">
    <location>
        <begin position="49"/>
        <end position="67"/>
    </location>
</feature>
<proteinExistence type="inferred from homology"/>
<accession>A0A5J5HR45</accession>
<keyword evidence="5 7" id="KW-1133">Transmembrane helix</keyword>
<dbReference type="Proteomes" id="UP000326364">
    <property type="component" value="Unassembled WGS sequence"/>
</dbReference>
<dbReference type="PANTHER" id="PTHR30589:SF0">
    <property type="entry name" value="PHOSPHATIDYLGLYCEROL--PROLIPOPROTEIN DIACYLGLYCERYL TRANSFERASE"/>
    <property type="match status" value="1"/>
</dbReference>
<dbReference type="PROSITE" id="PS01311">
    <property type="entry name" value="LGT"/>
    <property type="match status" value="1"/>
</dbReference>
<evidence type="ECO:0000313" key="8">
    <source>
        <dbReference type="EMBL" id="KAA9011734.1"/>
    </source>
</evidence>
<dbReference type="EMBL" id="VYQB01000029">
    <property type="protein sequence ID" value="KAA9011734.1"/>
    <property type="molecule type" value="Genomic_DNA"/>
</dbReference>
<evidence type="ECO:0000256" key="7">
    <source>
        <dbReference type="HAMAP-Rule" id="MF_01147"/>
    </source>
</evidence>
<sequence>MPALQSHRNNPWRARAPLLAGRIQSLDSHIAFASLGLSPIAISIGPLDIRWYSLAYIAGIIAGWWYLLRLLAQPAAPMNRAQADDLVFYATLGVILGGRLGYVIFYGPEMIFDPLQILKLWDGGMSFHGGAAGVSLALILFARRHGLEWLRVHDYVACTVPIGLFFGRLANFVNGELWGKPTDVPWAIVFPGSRDGLARHPSQLYEAGLEGLVLFAVLACLFWFTNARRRPGMLVGVFLLGYGLARFIVEFFREPDAQLVGFTARTGLHMGQWLTVPMIAAGIYLIVAAWRAGSRNQQGKSVKSEPAIMPKSSCSE</sequence>
<evidence type="ECO:0000313" key="11">
    <source>
        <dbReference type="Proteomes" id="UP000326364"/>
    </source>
</evidence>